<evidence type="ECO:0000313" key="7">
    <source>
        <dbReference type="EMBL" id="PVD28505.1"/>
    </source>
</evidence>
<reference evidence="7 8" key="1">
    <citation type="submission" date="2018-04" db="EMBL/GenBank/DDBJ databases">
        <title>The genome of golden apple snail Pomacea canaliculata provides insight into stress tolerance and invasive adaptation.</title>
        <authorList>
            <person name="Liu C."/>
            <person name="Liu B."/>
            <person name="Ren Y."/>
            <person name="Zhang Y."/>
            <person name="Wang H."/>
            <person name="Li S."/>
            <person name="Jiang F."/>
            <person name="Yin L."/>
            <person name="Zhang G."/>
            <person name="Qian W."/>
            <person name="Fan W."/>
        </authorList>
    </citation>
    <scope>NUCLEOTIDE SEQUENCE [LARGE SCALE GENOMIC DNA]</scope>
    <source>
        <strain evidence="7">SZHN2017</strain>
        <tissue evidence="7">Muscle</tissue>
    </source>
</reference>
<dbReference type="Pfam" id="PF00097">
    <property type="entry name" value="zf-C3HC4"/>
    <property type="match status" value="1"/>
</dbReference>
<dbReference type="InterPro" id="IPR001841">
    <property type="entry name" value="Znf_RING"/>
</dbReference>
<dbReference type="InterPro" id="IPR018957">
    <property type="entry name" value="Znf_C3HC4_RING-type"/>
</dbReference>
<dbReference type="InterPro" id="IPR013083">
    <property type="entry name" value="Znf_RING/FYVE/PHD"/>
</dbReference>
<feature type="domain" description="RING-type" evidence="6">
    <location>
        <begin position="108"/>
        <end position="137"/>
    </location>
</feature>
<dbReference type="OrthoDB" id="6040932at2759"/>
<evidence type="ECO:0000256" key="5">
    <source>
        <dbReference type="SAM" id="MobiDB-lite"/>
    </source>
</evidence>
<comment type="caution">
    <text evidence="7">The sequence shown here is derived from an EMBL/GenBank/DDBJ whole genome shotgun (WGS) entry which is preliminary data.</text>
</comment>
<keyword evidence="3" id="KW-0862">Zinc</keyword>
<keyword evidence="1" id="KW-0479">Metal-binding</keyword>
<feature type="region of interest" description="Disordered" evidence="5">
    <location>
        <begin position="47"/>
        <end position="95"/>
    </location>
</feature>
<feature type="compositionally biased region" description="Polar residues" evidence="5">
    <location>
        <begin position="57"/>
        <end position="71"/>
    </location>
</feature>
<feature type="compositionally biased region" description="Basic and acidic residues" evidence="5">
    <location>
        <begin position="200"/>
        <end position="216"/>
    </location>
</feature>
<feature type="region of interest" description="Disordered" evidence="5">
    <location>
        <begin position="200"/>
        <end position="227"/>
    </location>
</feature>
<dbReference type="PROSITE" id="PS50089">
    <property type="entry name" value="ZF_RING_2"/>
    <property type="match status" value="1"/>
</dbReference>
<dbReference type="Gene3D" id="3.30.40.10">
    <property type="entry name" value="Zinc/RING finger domain, C3HC4 (zinc finger)"/>
    <property type="match status" value="1"/>
</dbReference>
<keyword evidence="2 4" id="KW-0863">Zinc-finger</keyword>
<dbReference type="InterPro" id="IPR017907">
    <property type="entry name" value="Znf_RING_CS"/>
</dbReference>
<evidence type="ECO:0000256" key="2">
    <source>
        <dbReference type="ARBA" id="ARBA00022771"/>
    </source>
</evidence>
<evidence type="ECO:0000256" key="1">
    <source>
        <dbReference type="ARBA" id="ARBA00022723"/>
    </source>
</evidence>
<dbReference type="GO" id="GO:0008270">
    <property type="term" value="F:zinc ion binding"/>
    <property type="evidence" value="ECO:0007669"/>
    <property type="project" value="UniProtKB-KW"/>
</dbReference>
<feature type="region of interest" description="Disordered" evidence="5">
    <location>
        <begin position="1"/>
        <end position="22"/>
    </location>
</feature>
<evidence type="ECO:0000313" key="8">
    <source>
        <dbReference type="Proteomes" id="UP000245119"/>
    </source>
</evidence>
<keyword evidence="8" id="KW-1185">Reference proteome</keyword>
<evidence type="ECO:0000256" key="3">
    <source>
        <dbReference type="ARBA" id="ARBA00022833"/>
    </source>
</evidence>
<dbReference type="AlphaFoldDB" id="A0A2T7P4Z8"/>
<protein>
    <recommendedName>
        <fullName evidence="6">RING-type domain-containing protein</fullName>
    </recommendedName>
</protein>
<evidence type="ECO:0000259" key="6">
    <source>
        <dbReference type="PROSITE" id="PS50089"/>
    </source>
</evidence>
<dbReference type="EMBL" id="PZQS01000006">
    <property type="protein sequence ID" value="PVD28505.1"/>
    <property type="molecule type" value="Genomic_DNA"/>
</dbReference>
<evidence type="ECO:0000256" key="4">
    <source>
        <dbReference type="PROSITE-ProRule" id="PRU00175"/>
    </source>
</evidence>
<accession>A0A2T7P4Z8</accession>
<proteinExistence type="predicted"/>
<dbReference type="Proteomes" id="UP000245119">
    <property type="component" value="Linkage Group LG6"/>
</dbReference>
<gene>
    <name evidence="7" type="ORF">C0Q70_11093</name>
</gene>
<dbReference type="STRING" id="400727.A0A2T7P4Z8"/>
<dbReference type="PROSITE" id="PS00518">
    <property type="entry name" value="ZF_RING_1"/>
    <property type="match status" value="1"/>
</dbReference>
<organism evidence="7 8">
    <name type="scientific">Pomacea canaliculata</name>
    <name type="common">Golden apple snail</name>
    <dbReference type="NCBI Taxonomy" id="400727"/>
    <lineage>
        <taxon>Eukaryota</taxon>
        <taxon>Metazoa</taxon>
        <taxon>Spiralia</taxon>
        <taxon>Lophotrochozoa</taxon>
        <taxon>Mollusca</taxon>
        <taxon>Gastropoda</taxon>
        <taxon>Caenogastropoda</taxon>
        <taxon>Architaenioglossa</taxon>
        <taxon>Ampullarioidea</taxon>
        <taxon>Ampullariidae</taxon>
        <taxon>Pomacea</taxon>
    </lineage>
</organism>
<name>A0A2T7P4Z8_POMCA</name>
<dbReference type="SUPFAM" id="SSF57850">
    <property type="entry name" value="RING/U-box"/>
    <property type="match status" value="1"/>
</dbReference>
<sequence length="371" mass="41430">MSQRYSSSSSGYTNGYGASGQRPSSFCSGYGSGYSSPMYSPTFKYAQSPLHSPPASPTSTGYHSDLSSPNPGTHAMRLYDVNPGHHHHDHEHEYDHSMELHQAPDTFPCGHALCHNCLRRLMRSTGSALGTCCPVCREEISGEEASLAAMGLSRDGQQEGPVSLLTNFDEIVKKFNGITHNLRRLKDESVQVALHGHDLHQHRVPHVPREPPDPARHPGAKSAFRRSRKAERVEQLLLQIAAGQSRHHLLFQSQLFHNLRTLYLSGVAGEQGHPTGRASESPGSGEDHCQEHCTLMVLRGKNVIEVDHKVRMRERADHFCFTDTVEQIKTSVQHQEEDLLRMATKQVRDTGRVYHVQEHNEIDFDLDETAV</sequence>